<evidence type="ECO:0000256" key="1">
    <source>
        <dbReference type="SAM" id="MobiDB-lite"/>
    </source>
</evidence>
<dbReference type="Pfam" id="PF24381">
    <property type="entry name" value="DUF7537"/>
    <property type="match status" value="1"/>
</dbReference>
<feature type="compositionally biased region" description="Low complexity" evidence="1">
    <location>
        <begin position="142"/>
        <end position="152"/>
    </location>
</feature>
<feature type="region of interest" description="Disordered" evidence="1">
    <location>
        <begin position="133"/>
        <end position="152"/>
    </location>
</feature>
<dbReference type="RefSeq" id="WP_247414581.1">
    <property type="nucleotide sequence ID" value="NZ_JALLGW010000001.1"/>
</dbReference>
<organism evidence="2 3">
    <name type="scientific">Halomarina salina</name>
    <dbReference type="NCBI Taxonomy" id="1872699"/>
    <lineage>
        <taxon>Archaea</taxon>
        <taxon>Methanobacteriati</taxon>
        <taxon>Methanobacteriota</taxon>
        <taxon>Stenosarchaea group</taxon>
        <taxon>Halobacteria</taxon>
        <taxon>Halobacteriales</taxon>
        <taxon>Natronomonadaceae</taxon>
        <taxon>Halomarina</taxon>
    </lineage>
</organism>
<accession>A0ABD5RMQ6</accession>
<sequence>MHTKRRQGLALVLALVLVTTAGCSALGGGGNGSPETLTQEEFHAHDAALRDAGSATVTLNVTAPSGGQSVRLNGVVRADFEANRTSANTTIPMFGGISVDQYSDGSTTYERTVSGFTGTQYDAVEGSQTYLSTAMMDDGDDGSSSNGSVDISSESANLSFEKTGEDGFEGATVYRADRSALVDTYSGKLNGSVVNASLEMHRTDDGFFNFVHLRLVTEVDGQRQLTELRFRITNLGETAVTKPAWVSTARTMTENASASENASA</sequence>
<keyword evidence="3" id="KW-1185">Reference proteome</keyword>
<dbReference type="PROSITE" id="PS51257">
    <property type="entry name" value="PROKAR_LIPOPROTEIN"/>
    <property type="match status" value="1"/>
</dbReference>
<proteinExistence type="predicted"/>
<dbReference type="Proteomes" id="UP001596099">
    <property type="component" value="Unassembled WGS sequence"/>
</dbReference>
<evidence type="ECO:0008006" key="4">
    <source>
        <dbReference type="Google" id="ProtNLM"/>
    </source>
</evidence>
<evidence type="ECO:0000313" key="2">
    <source>
        <dbReference type="EMBL" id="MFC5971693.1"/>
    </source>
</evidence>
<dbReference type="EMBL" id="JBHSQH010000001">
    <property type="protein sequence ID" value="MFC5971693.1"/>
    <property type="molecule type" value="Genomic_DNA"/>
</dbReference>
<evidence type="ECO:0000313" key="3">
    <source>
        <dbReference type="Proteomes" id="UP001596099"/>
    </source>
</evidence>
<reference evidence="2 3" key="1">
    <citation type="journal article" date="2019" name="Int. J. Syst. Evol. Microbiol.">
        <title>The Global Catalogue of Microorganisms (GCM) 10K type strain sequencing project: providing services to taxonomists for standard genome sequencing and annotation.</title>
        <authorList>
            <consortium name="The Broad Institute Genomics Platform"/>
            <consortium name="The Broad Institute Genome Sequencing Center for Infectious Disease"/>
            <person name="Wu L."/>
            <person name="Ma J."/>
        </authorList>
    </citation>
    <scope>NUCLEOTIDE SEQUENCE [LARGE SCALE GENOMIC DNA]</scope>
    <source>
        <strain evidence="2 3">CGMCC 1.12543</strain>
    </source>
</reference>
<protein>
    <recommendedName>
        <fullName evidence="4">LppX_LprAFG lipoprotein</fullName>
    </recommendedName>
</protein>
<dbReference type="InterPro" id="IPR055959">
    <property type="entry name" value="DUF7537"/>
</dbReference>
<comment type="caution">
    <text evidence="2">The sequence shown here is derived from an EMBL/GenBank/DDBJ whole genome shotgun (WGS) entry which is preliminary data.</text>
</comment>
<dbReference type="AlphaFoldDB" id="A0ABD5RMQ6"/>
<name>A0ABD5RMQ6_9EURY</name>
<gene>
    <name evidence="2" type="ORF">ACFPYI_10150</name>
</gene>